<dbReference type="GO" id="GO:0016787">
    <property type="term" value="F:hydrolase activity"/>
    <property type="evidence" value="ECO:0007669"/>
    <property type="project" value="UniProtKB-KW"/>
</dbReference>
<dbReference type="InterPro" id="IPR053140">
    <property type="entry name" value="GDSL_Rv0518-like"/>
</dbReference>
<dbReference type="InterPro" id="IPR013830">
    <property type="entry name" value="SGNH_hydro"/>
</dbReference>
<dbReference type="Proteomes" id="UP000622166">
    <property type="component" value="Unassembled WGS sequence"/>
</dbReference>
<keyword evidence="3" id="KW-1185">Reference proteome</keyword>
<dbReference type="PANTHER" id="PTHR43784:SF2">
    <property type="entry name" value="GDSL-LIKE LIPASE_ACYLHYDROLASE, PUTATIVE (AFU_ORTHOLOGUE AFUA_2G00820)-RELATED"/>
    <property type="match status" value="1"/>
</dbReference>
<dbReference type="EMBL" id="BMVW01000018">
    <property type="protein sequence ID" value="GGZ35485.1"/>
    <property type="molecule type" value="Genomic_DNA"/>
</dbReference>
<dbReference type="PANTHER" id="PTHR43784">
    <property type="entry name" value="GDSL-LIKE LIPASE/ACYLHYDROLASE, PUTATIVE (AFU_ORTHOLOGUE AFUA_2G00820)-RELATED"/>
    <property type="match status" value="1"/>
</dbReference>
<sequence length="464" mass="49102">MKPSSTGPSPEPVQQPSRTPLGNLIAVWVLALALLAVPSAVGATAGGGETAVTDRGPGRAQPHWVNTWTAMPQLTEPGNMPPAPFTGDDAVLVDTTLRQTLRVTTGGERMRLRFSNAFGTTALPLTAVTVALPRDGRAGVSAIEPGTLREVTFGGRASTTVPAGAQVVSDPVDFRLRPGSTLTVTAYLAEGQQSLALTSHPGSRTTSYLRHGDGTADADLPGATATDHWYLLSDVEVVSGASTAAVAVVGDSLTDGRGSTTNGNNRWPDQFFDRLREHPATADVAVLNQAAGGNRVLADGLGPNVLARLDRDVLARSGVAWLIVFEGINDIGTAEATGTAQRRVTEDLIAAYEQIVVRAHAQGIRVYGATLLPFGGNTMYDDPDGLRESSRRAVNEWIRTSGRFDAVIDLDRAVRDPDDPRRLRAGLHDGDWLHLNPEGYRILAAAVPTRLFRTPARPQDLATG</sequence>
<name>A0A918Q8F9_9ACTN</name>
<dbReference type="Pfam" id="PF13472">
    <property type="entry name" value="Lipase_GDSL_2"/>
    <property type="match status" value="1"/>
</dbReference>
<evidence type="ECO:0000313" key="3">
    <source>
        <dbReference type="Proteomes" id="UP000622166"/>
    </source>
</evidence>
<dbReference type="AlphaFoldDB" id="A0A918Q8F9"/>
<dbReference type="Gene3D" id="3.40.50.1110">
    <property type="entry name" value="SGNH hydrolase"/>
    <property type="match status" value="1"/>
</dbReference>
<feature type="domain" description="SGNH hydrolase-type esterase" evidence="1">
    <location>
        <begin position="248"/>
        <end position="442"/>
    </location>
</feature>
<dbReference type="SUPFAM" id="SSF52266">
    <property type="entry name" value="SGNH hydrolase"/>
    <property type="match status" value="1"/>
</dbReference>
<keyword evidence="2" id="KW-0378">Hydrolase</keyword>
<gene>
    <name evidence="2" type="ORF">GCM10010365_65390</name>
</gene>
<comment type="caution">
    <text evidence="2">The sequence shown here is derived from an EMBL/GenBank/DDBJ whole genome shotgun (WGS) entry which is preliminary data.</text>
</comment>
<dbReference type="InterPro" id="IPR036514">
    <property type="entry name" value="SGNH_hydro_sf"/>
</dbReference>
<evidence type="ECO:0000313" key="2">
    <source>
        <dbReference type="EMBL" id="GGZ35485.1"/>
    </source>
</evidence>
<accession>A0A918Q8F9</accession>
<organism evidence="2 3">
    <name type="scientific">Streptomyces poonensis</name>
    <dbReference type="NCBI Taxonomy" id="68255"/>
    <lineage>
        <taxon>Bacteria</taxon>
        <taxon>Bacillati</taxon>
        <taxon>Actinomycetota</taxon>
        <taxon>Actinomycetes</taxon>
        <taxon>Kitasatosporales</taxon>
        <taxon>Streptomycetaceae</taxon>
        <taxon>Streptomyces</taxon>
    </lineage>
</organism>
<dbReference type="CDD" id="cd01830">
    <property type="entry name" value="XynE_like"/>
    <property type="match status" value="1"/>
</dbReference>
<protein>
    <submittedName>
        <fullName evidence="2">SGNH hydrolase</fullName>
    </submittedName>
</protein>
<reference evidence="2" key="2">
    <citation type="submission" date="2020-09" db="EMBL/GenBank/DDBJ databases">
        <authorList>
            <person name="Sun Q."/>
            <person name="Ohkuma M."/>
        </authorList>
    </citation>
    <scope>NUCLEOTIDE SEQUENCE</scope>
    <source>
        <strain evidence="2">JCM 4815</strain>
    </source>
</reference>
<proteinExistence type="predicted"/>
<reference evidence="2" key="1">
    <citation type="journal article" date="2014" name="Int. J. Syst. Evol. Microbiol.">
        <title>Complete genome sequence of Corynebacterium casei LMG S-19264T (=DSM 44701T), isolated from a smear-ripened cheese.</title>
        <authorList>
            <consortium name="US DOE Joint Genome Institute (JGI-PGF)"/>
            <person name="Walter F."/>
            <person name="Albersmeier A."/>
            <person name="Kalinowski J."/>
            <person name="Ruckert C."/>
        </authorList>
    </citation>
    <scope>NUCLEOTIDE SEQUENCE</scope>
    <source>
        <strain evidence="2">JCM 4815</strain>
    </source>
</reference>
<evidence type="ECO:0000259" key="1">
    <source>
        <dbReference type="Pfam" id="PF13472"/>
    </source>
</evidence>